<proteinExistence type="predicted"/>
<gene>
    <name evidence="2" type="ORF">EI71_00191</name>
</gene>
<dbReference type="Proteomes" id="UP000266506">
    <property type="component" value="Unassembled WGS sequence"/>
</dbReference>
<keyword evidence="3" id="KW-1185">Reference proteome</keyword>
<evidence type="ECO:0000256" key="1">
    <source>
        <dbReference type="SAM" id="Phobius"/>
    </source>
</evidence>
<keyword evidence="1" id="KW-0812">Transmembrane</keyword>
<dbReference type="InParanoid" id="A0A397RVN1"/>
<comment type="caution">
    <text evidence="2">The sequence shown here is derived from an EMBL/GenBank/DDBJ whole genome shotgun (WGS) entry which is preliminary data.</text>
</comment>
<evidence type="ECO:0000313" key="3">
    <source>
        <dbReference type="Proteomes" id="UP000266506"/>
    </source>
</evidence>
<name>A0A397RVN1_9MOLU</name>
<organism evidence="2 3">
    <name type="scientific">Anaeroplasma bactoclasticum</name>
    <dbReference type="NCBI Taxonomy" id="2088"/>
    <lineage>
        <taxon>Bacteria</taxon>
        <taxon>Bacillati</taxon>
        <taxon>Mycoplasmatota</taxon>
        <taxon>Mollicutes</taxon>
        <taxon>Anaeroplasmatales</taxon>
        <taxon>Anaeroplasmataceae</taxon>
        <taxon>Anaeroplasma</taxon>
    </lineage>
</organism>
<dbReference type="RefSeq" id="WP_119015372.1">
    <property type="nucleotide sequence ID" value="NZ_QXEV01000002.1"/>
</dbReference>
<dbReference type="EMBL" id="QXEV01000002">
    <property type="protein sequence ID" value="RIA78243.1"/>
    <property type="molecule type" value="Genomic_DNA"/>
</dbReference>
<protein>
    <submittedName>
        <fullName evidence="2">Uncharacterized protein</fullName>
    </submittedName>
</protein>
<feature type="transmembrane region" description="Helical" evidence="1">
    <location>
        <begin position="30"/>
        <end position="53"/>
    </location>
</feature>
<evidence type="ECO:0000313" key="2">
    <source>
        <dbReference type="EMBL" id="RIA78243.1"/>
    </source>
</evidence>
<reference evidence="2 3" key="1">
    <citation type="submission" date="2018-08" db="EMBL/GenBank/DDBJ databases">
        <title>Genomic Encyclopedia of Archaeal and Bacterial Type Strains, Phase II (KMG-II): from individual species to whole genera.</title>
        <authorList>
            <person name="Goeker M."/>
        </authorList>
    </citation>
    <scope>NUCLEOTIDE SEQUENCE [LARGE SCALE GENOMIC DNA]</scope>
    <source>
        <strain evidence="2 3">ATCC 27112</strain>
    </source>
</reference>
<accession>A0A397RVN1</accession>
<dbReference type="AlphaFoldDB" id="A0A397RVN1"/>
<keyword evidence="1" id="KW-1133">Transmembrane helix</keyword>
<sequence length="215" mass="24712">MKKIFIGGIVILAALAITFCTIGSQLGNNNLVAIGIILGCVAVVILVLLLFYASKNMKSTSRSFEEFYRLGDYEGGIEYYQKKMEESQGASKCQCAYYLMTFYFLTNDLEKARDLFGDADFGQLYDYVLYYDILLDLYDGIVGEAREKYKIFIDSDHKELKERKDNLTQIFDFIDDKIDTISIKSDYPIMKEIIEKYADEEPLYSDNNIENTSLE</sequence>
<keyword evidence="1" id="KW-0472">Membrane</keyword>